<dbReference type="OrthoDB" id="440128at2759"/>
<dbReference type="SMART" id="SM00386">
    <property type="entry name" value="HAT"/>
    <property type="match status" value="3"/>
</dbReference>
<evidence type="ECO:0000256" key="1">
    <source>
        <dbReference type="ARBA" id="ARBA00022737"/>
    </source>
</evidence>
<dbReference type="RefSeq" id="XP_009041563.1">
    <property type="nucleotide sequence ID" value="XM_009043315.1"/>
</dbReference>
<dbReference type="InterPro" id="IPR003107">
    <property type="entry name" value="HAT"/>
</dbReference>
<protein>
    <submittedName>
        <fullName evidence="2">Uncharacterized protein</fullName>
    </submittedName>
</protein>
<dbReference type="EMBL" id="GL833163">
    <property type="protein sequence ID" value="EGB03708.1"/>
    <property type="molecule type" value="Genomic_DNA"/>
</dbReference>
<dbReference type="InterPro" id="IPR045075">
    <property type="entry name" value="Syf1-like"/>
</dbReference>
<dbReference type="OMA" id="WYEKIHE"/>
<organism evidence="3">
    <name type="scientific">Aureococcus anophagefferens</name>
    <name type="common">Harmful bloom alga</name>
    <dbReference type="NCBI Taxonomy" id="44056"/>
    <lineage>
        <taxon>Eukaryota</taxon>
        <taxon>Sar</taxon>
        <taxon>Stramenopiles</taxon>
        <taxon>Ochrophyta</taxon>
        <taxon>Pelagophyceae</taxon>
        <taxon>Pelagomonadales</taxon>
        <taxon>Pelagomonadaceae</taxon>
        <taxon>Aureococcus</taxon>
    </lineage>
</organism>
<keyword evidence="3" id="KW-1185">Reference proteome</keyword>
<dbReference type="SUPFAM" id="SSF48452">
    <property type="entry name" value="TPR-like"/>
    <property type="match status" value="1"/>
</dbReference>
<dbReference type="Gene3D" id="1.25.40.10">
    <property type="entry name" value="Tetratricopeptide repeat domain"/>
    <property type="match status" value="1"/>
</dbReference>
<gene>
    <name evidence="2" type="ORF">AURANDRAFT_55436</name>
</gene>
<dbReference type="PANTHER" id="PTHR11246:SF20">
    <property type="entry name" value="TPR-CONTAINING PROTEIN DDB_G0280363"/>
    <property type="match status" value="1"/>
</dbReference>
<evidence type="ECO:0000313" key="2">
    <source>
        <dbReference type="EMBL" id="EGB03708.1"/>
    </source>
</evidence>
<dbReference type="InParanoid" id="F0YMC5"/>
<dbReference type="KEGG" id="aaf:AURANDRAFT_55436"/>
<dbReference type="Proteomes" id="UP000002729">
    <property type="component" value="Unassembled WGS sequence"/>
</dbReference>
<name>F0YMC5_AURAN</name>
<evidence type="ECO:0000313" key="3">
    <source>
        <dbReference type="Proteomes" id="UP000002729"/>
    </source>
</evidence>
<keyword evidence="1" id="KW-0677">Repeat</keyword>
<dbReference type="InterPro" id="IPR011990">
    <property type="entry name" value="TPR-like_helical_dom_sf"/>
</dbReference>
<reference evidence="2 3" key="1">
    <citation type="journal article" date="2011" name="Proc. Natl. Acad. Sci. U.S.A.">
        <title>Niche of harmful alga Aureococcus anophagefferens revealed through ecogenomics.</title>
        <authorList>
            <person name="Gobler C.J."/>
            <person name="Berry D.L."/>
            <person name="Dyhrman S.T."/>
            <person name="Wilhelm S.W."/>
            <person name="Salamov A."/>
            <person name="Lobanov A.V."/>
            <person name="Zhang Y."/>
            <person name="Collier J.L."/>
            <person name="Wurch L.L."/>
            <person name="Kustka A.B."/>
            <person name="Dill B.D."/>
            <person name="Shah M."/>
            <person name="VerBerkmoes N.C."/>
            <person name="Kuo A."/>
            <person name="Terry A."/>
            <person name="Pangilinan J."/>
            <person name="Lindquist E.A."/>
            <person name="Lucas S."/>
            <person name="Paulsen I.T."/>
            <person name="Hattenrath-Lehmann T.K."/>
            <person name="Talmage S.C."/>
            <person name="Walker E.A."/>
            <person name="Koch F."/>
            <person name="Burson A.M."/>
            <person name="Marcoval M.A."/>
            <person name="Tang Y.Z."/>
            <person name="Lecleir G.R."/>
            <person name="Coyne K.J."/>
            <person name="Berg G.M."/>
            <person name="Bertrand E.M."/>
            <person name="Saito M.A."/>
            <person name="Gladyshev V.N."/>
            <person name="Grigoriev I.V."/>
        </authorList>
    </citation>
    <scope>NUCLEOTIDE SEQUENCE [LARGE SCALE GENOMIC DNA]</scope>
    <source>
        <strain evidence="3">CCMP 1984</strain>
    </source>
</reference>
<dbReference type="AlphaFoldDB" id="F0YMC5"/>
<dbReference type="GeneID" id="20222530"/>
<dbReference type="GO" id="GO:0000398">
    <property type="term" value="P:mRNA splicing, via spliceosome"/>
    <property type="evidence" value="ECO:0007669"/>
    <property type="project" value="InterPro"/>
</dbReference>
<dbReference type="eggNOG" id="ENOG502QRVD">
    <property type="taxonomic scope" value="Eukaryota"/>
</dbReference>
<proteinExistence type="predicted"/>
<dbReference type="PANTHER" id="PTHR11246">
    <property type="entry name" value="PRE-MRNA SPLICING FACTOR"/>
    <property type="match status" value="1"/>
</dbReference>
<sequence length="564" mass="63818">MQPYAAQGWLELSKMEEECGCLIRSGLVVRRGLEFCALSDALLTRAIKYADKIDGAIPARALISPLKHAAIDKVWRAVLEGALLEARCGNVIVSRQVFKFLMERIPWYGPIYYEAFRLEERVGRDSAALDIVEGGLVEIPRYGPLWFGAFRVCERLDTETGVDGEYKSKGPVRTHIMLERALHLISKELIWKVHFEGAQIEERFAASAAETARCKGNLNRARRSYVRALRTCPTNLRWKVWLAGGRMELSRGHQERAASIGLLLFARALREAPSKSRFHVHLECARLEEYTNQVNRARSIIRRAYHQSKCEWKLTLESVLLEHRAGLYDKAARSGKLALGHHGTTGRLWAVVIQQLRKSSPNEEMQRAFKRALKEVPKSGEVWCEGARARLSPVSQTFDLSAARAALNFATQFTPQYGDSFVEEARLQLLEALERLECALDVVAVARLDLKCANADPNYGAAWFECRIKYTDTARKIMNQARSRLLVDIHTHQHVYAIAIARRNRIVSQLHDAAMSPRQLHRAEGDYASADFITGLIDLSRLEFGKCSRARQFNVLFGTDFAVP</sequence>
<accession>F0YMC5</accession>